<dbReference type="Pfam" id="PF17131">
    <property type="entry name" value="LolA_like"/>
    <property type="match status" value="1"/>
</dbReference>
<organism evidence="2">
    <name type="scientific">candidate division WOR-3 bacterium</name>
    <dbReference type="NCBI Taxonomy" id="2052148"/>
    <lineage>
        <taxon>Bacteria</taxon>
        <taxon>Bacteria division WOR-3</taxon>
    </lineage>
</organism>
<dbReference type="Proteomes" id="UP000885847">
    <property type="component" value="Unassembled WGS sequence"/>
</dbReference>
<dbReference type="CDD" id="cd16329">
    <property type="entry name" value="LolA_like"/>
    <property type="match status" value="1"/>
</dbReference>
<name>A0A7C0VCG4_UNCW3</name>
<accession>A0A7C0VCG4</accession>
<evidence type="ECO:0000259" key="1">
    <source>
        <dbReference type="Pfam" id="PF17131"/>
    </source>
</evidence>
<protein>
    <submittedName>
        <fullName evidence="2">Outer membrane lipoprotein-sorting protein</fullName>
    </submittedName>
</protein>
<dbReference type="InterPro" id="IPR033399">
    <property type="entry name" value="TP_0789-like"/>
</dbReference>
<evidence type="ECO:0000313" key="2">
    <source>
        <dbReference type="EMBL" id="HDI83366.1"/>
    </source>
</evidence>
<dbReference type="AlphaFoldDB" id="A0A7C0VCG4"/>
<sequence length="224" mass="26266">MILLLLSLTPEALLEKIDQSLKPPAYSAVIIMKNHLSERNTVDYKFLIKSQKDRGTIIEVLSPAREAGRKMLLIERNIWLYAPEINRTIRLSLRDRFFGSEFTNGDLLASQYRDNYRAVSLDSTGKFYHLVLLAKDKKAPYSRIEMDVRKDILVPVSMNLYALSGRLLRRMEMKDIRVFDGYHIATYMVVKNQITPEKYTEVWVERFQPITTFPEGTFRPWRLE</sequence>
<gene>
    <name evidence="2" type="ORF">ENF18_06200</name>
</gene>
<dbReference type="Gene3D" id="2.50.20.10">
    <property type="entry name" value="Lipoprotein localisation LolA/LolB/LppX"/>
    <property type="match status" value="1"/>
</dbReference>
<keyword evidence="2" id="KW-0449">Lipoprotein</keyword>
<proteinExistence type="predicted"/>
<comment type="caution">
    <text evidence="2">The sequence shown here is derived from an EMBL/GenBank/DDBJ whole genome shotgun (WGS) entry which is preliminary data.</text>
</comment>
<feature type="domain" description="Uncharacterized protein TP-0789" evidence="1">
    <location>
        <begin position="53"/>
        <end position="223"/>
    </location>
</feature>
<reference evidence="2" key="1">
    <citation type="journal article" date="2020" name="mSystems">
        <title>Genome- and Community-Level Interaction Insights into Carbon Utilization and Element Cycling Functions of Hydrothermarchaeota in Hydrothermal Sediment.</title>
        <authorList>
            <person name="Zhou Z."/>
            <person name="Liu Y."/>
            <person name="Xu W."/>
            <person name="Pan J."/>
            <person name="Luo Z.H."/>
            <person name="Li M."/>
        </authorList>
    </citation>
    <scope>NUCLEOTIDE SEQUENCE [LARGE SCALE GENOMIC DNA]</scope>
    <source>
        <strain evidence="2">HyVt-102</strain>
    </source>
</reference>
<dbReference type="EMBL" id="DQWE01000292">
    <property type="protein sequence ID" value="HDI83366.1"/>
    <property type="molecule type" value="Genomic_DNA"/>
</dbReference>